<evidence type="ECO:0000256" key="2">
    <source>
        <dbReference type="ARBA" id="ARBA00023054"/>
    </source>
</evidence>
<protein>
    <recommendedName>
        <fullName evidence="5">LTD domain-containing protein</fullName>
    </recommendedName>
</protein>
<dbReference type="GO" id="GO:0005882">
    <property type="term" value="C:intermediate filament"/>
    <property type="evidence" value="ECO:0007669"/>
    <property type="project" value="UniProtKB-KW"/>
</dbReference>
<evidence type="ECO:0000313" key="6">
    <source>
        <dbReference type="EMBL" id="KAK3102723.1"/>
    </source>
</evidence>
<organism evidence="6 7">
    <name type="scientific">Pinctada imbricata</name>
    <name type="common">Atlantic pearl-oyster</name>
    <name type="synonym">Pinctada martensii</name>
    <dbReference type="NCBI Taxonomy" id="66713"/>
    <lineage>
        <taxon>Eukaryota</taxon>
        <taxon>Metazoa</taxon>
        <taxon>Spiralia</taxon>
        <taxon>Lophotrochozoa</taxon>
        <taxon>Mollusca</taxon>
        <taxon>Bivalvia</taxon>
        <taxon>Autobranchia</taxon>
        <taxon>Pteriomorphia</taxon>
        <taxon>Pterioida</taxon>
        <taxon>Pterioidea</taxon>
        <taxon>Pteriidae</taxon>
        <taxon>Pinctada</taxon>
    </lineage>
</organism>
<feature type="coiled-coil region" evidence="3">
    <location>
        <begin position="43"/>
        <end position="272"/>
    </location>
</feature>
<evidence type="ECO:0000256" key="4">
    <source>
        <dbReference type="SAM" id="MobiDB-lite"/>
    </source>
</evidence>
<dbReference type="InterPro" id="IPR036415">
    <property type="entry name" value="Lamin_tail_dom_sf"/>
</dbReference>
<dbReference type="Proteomes" id="UP001186944">
    <property type="component" value="Unassembled WGS sequence"/>
</dbReference>
<dbReference type="GO" id="GO:0005737">
    <property type="term" value="C:cytoplasm"/>
    <property type="evidence" value="ECO:0007669"/>
    <property type="project" value="TreeGrafter"/>
</dbReference>
<dbReference type="PANTHER" id="PTHR47012">
    <property type="entry name" value="LAMIN TAIL DOMAIN-CONTAINING PROTEIN 1"/>
    <property type="match status" value="1"/>
</dbReference>
<dbReference type="InterPro" id="IPR001322">
    <property type="entry name" value="Lamin_tail_dom"/>
</dbReference>
<feature type="region of interest" description="Disordered" evidence="4">
    <location>
        <begin position="646"/>
        <end position="672"/>
    </location>
</feature>
<dbReference type="EMBL" id="VSWD01000005">
    <property type="protein sequence ID" value="KAK3102723.1"/>
    <property type="molecule type" value="Genomic_DNA"/>
</dbReference>
<keyword evidence="7" id="KW-1185">Reference proteome</keyword>
<dbReference type="SUPFAM" id="SSF74853">
    <property type="entry name" value="Lamin A/C globular tail domain"/>
    <property type="match status" value="1"/>
</dbReference>
<feature type="compositionally biased region" description="Polar residues" evidence="4">
    <location>
        <begin position="773"/>
        <end position="788"/>
    </location>
</feature>
<dbReference type="Pfam" id="PF00932">
    <property type="entry name" value="LTD"/>
    <property type="match status" value="1"/>
</dbReference>
<dbReference type="InterPro" id="IPR042840">
    <property type="entry name" value="LMNTD1"/>
</dbReference>
<evidence type="ECO:0000256" key="3">
    <source>
        <dbReference type="SAM" id="Coils"/>
    </source>
</evidence>
<gene>
    <name evidence="6" type="ORF">FSP39_013445</name>
</gene>
<dbReference type="InterPro" id="IPR039008">
    <property type="entry name" value="IF_rod_dom"/>
</dbReference>
<accession>A0AA89C7I4</accession>
<comment type="caution">
    <text evidence="6">The sequence shown here is derived from an EMBL/GenBank/DDBJ whole genome shotgun (WGS) entry which is preliminary data.</text>
</comment>
<feature type="compositionally biased region" description="Polar residues" evidence="4">
    <location>
        <begin position="722"/>
        <end position="747"/>
    </location>
</feature>
<evidence type="ECO:0000259" key="5">
    <source>
        <dbReference type="PROSITE" id="PS51841"/>
    </source>
</evidence>
<feature type="compositionally biased region" description="Pro residues" evidence="4">
    <location>
        <begin position="829"/>
        <end position="840"/>
    </location>
</feature>
<dbReference type="PANTHER" id="PTHR47012:SF3">
    <property type="entry name" value="LAMIN TAIL DOMAIN CONTAINING 1"/>
    <property type="match status" value="1"/>
</dbReference>
<evidence type="ECO:0000256" key="1">
    <source>
        <dbReference type="ARBA" id="ARBA00022754"/>
    </source>
</evidence>
<feature type="compositionally biased region" description="Pro residues" evidence="4">
    <location>
        <begin position="447"/>
        <end position="456"/>
    </location>
</feature>
<feature type="region of interest" description="Disordered" evidence="4">
    <location>
        <begin position="441"/>
        <end position="472"/>
    </location>
</feature>
<dbReference type="SUPFAM" id="SSF64593">
    <property type="entry name" value="Intermediate filament protein, coiled coil region"/>
    <property type="match status" value="1"/>
</dbReference>
<dbReference type="Pfam" id="PF00038">
    <property type="entry name" value="Filament"/>
    <property type="match status" value="1"/>
</dbReference>
<name>A0AA89C7I4_PINIB</name>
<dbReference type="Gene3D" id="1.20.5.1160">
    <property type="entry name" value="Vasodilator-stimulated phosphoprotein"/>
    <property type="match status" value="1"/>
</dbReference>
<proteinExistence type="predicted"/>
<dbReference type="PROSITE" id="PS51841">
    <property type="entry name" value="LTD"/>
    <property type="match status" value="1"/>
</dbReference>
<keyword evidence="2 3" id="KW-0175">Coiled coil</keyword>
<dbReference type="GO" id="GO:0005635">
    <property type="term" value="C:nuclear envelope"/>
    <property type="evidence" value="ECO:0007669"/>
    <property type="project" value="TreeGrafter"/>
</dbReference>
<keyword evidence="1" id="KW-0403">Intermediate filament</keyword>
<sequence>MTRAQEKEELQKINDRFTSYIQKVRHLREQSNQLDSSSFLKSAKVLEEEVANLKNLYETELENLRKQLEDATRERNSFQLQCNKYQQVTADIEARLMAETEKNRKLVDDINNVQRRMAQLETELHEAKFAPRQPQEDVQHLRREIDNLTRESETLRRRCEKEQLAWQEADERAHQLTKKLELSEQVHQQQVAELRERLENSTASVLTLEGRVRDLSKTDNSMPELMKQVREAAEEELRKYQSESEEVYNRNIQNLRHQKSSLDALLQQERAKSSEQIQAVDKKMREVQELLVLKMREANVSRDVHIPLKAEIEALKLILQEEERRLANPPVLSYTTMSHTSPTPITSAVSYTAPVLASGVSSYAQQNTAGGMSYVQPTAPSPPPPHATAYLQTASSEPVYIPTTGYDLGGATTQDDLDHVGAGMEGWGGSRYTYETTPSVNKLQIEPSPPTTPRPVGPVMRAKSAPVSKSCNSNVPLVQSSLGQGKDYFDEMFRDLTRETLYTQARPKSSPSDRYPTSVYHDYNTATSSAIGDIKILEVNQEGKFVRLFNEGKQESEFGGYMIQQNVGGHPVAVYRFPPRSKFAANGTITVWSGSNDPILHQPPTDYVWKEQQKWGTGPECTTILCKPNGQAIAWTTAAHRFTKNAFEQDGPVRPSSQDIVQEDTGDMNQNDADSLTEMTVNINEPKPETIYLRREKQQPPTLSPQKHPHGVSPGKEVHPHTGQSRPLTYGNDNSSVNRQSRSQTTRPDPIQGQPYAGAAAQKMGSAPLRKYTPTSKSNIRGNGTVVNKSDEGEEPRASTPPSSFMPPHKRFETGLRQIQSQHNQDFLPPMPRPPLFSAW</sequence>
<dbReference type="AlphaFoldDB" id="A0AA89C7I4"/>
<evidence type="ECO:0000313" key="7">
    <source>
        <dbReference type="Proteomes" id="UP001186944"/>
    </source>
</evidence>
<feature type="region of interest" description="Disordered" evidence="4">
    <location>
        <begin position="698"/>
        <end position="840"/>
    </location>
</feature>
<reference evidence="6" key="1">
    <citation type="submission" date="2019-08" db="EMBL/GenBank/DDBJ databases">
        <title>The improved chromosome-level genome for the pearl oyster Pinctada fucata martensii using PacBio sequencing and Hi-C.</title>
        <authorList>
            <person name="Zheng Z."/>
        </authorList>
    </citation>
    <scope>NUCLEOTIDE SEQUENCE</scope>
    <source>
        <strain evidence="6">ZZ-2019</strain>
        <tissue evidence="6">Adductor muscle</tissue>
    </source>
</reference>
<dbReference type="Gene3D" id="2.60.40.1260">
    <property type="entry name" value="Lamin Tail domain"/>
    <property type="match status" value="1"/>
</dbReference>
<feature type="domain" description="LTD" evidence="5">
    <location>
        <begin position="522"/>
        <end position="640"/>
    </location>
</feature>